<evidence type="ECO:0000313" key="2">
    <source>
        <dbReference type="Proteomes" id="UP000638462"/>
    </source>
</evidence>
<organism evidence="1 2">
    <name type="scientific">Pseudoalteromonas gelatinilytica</name>
    <dbReference type="NCBI Taxonomy" id="1703256"/>
    <lineage>
        <taxon>Bacteria</taxon>
        <taxon>Pseudomonadati</taxon>
        <taxon>Pseudomonadota</taxon>
        <taxon>Gammaproteobacteria</taxon>
        <taxon>Alteromonadales</taxon>
        <taxon>Pseudoalteromonadaceae</taxon>
        <taxon>Pseudoalteromonas</taxon>
    </lineage>
</organism>
<dbReference type="Pfam" id="PF12472">
    <property type="entry name" value="DUF3693"/>
    <property type="match status" value="1"/>
</dbReference>
<dbReference type="Proteomes" id="UP000638462">
    <property type="component" value="Unassembled WGS sequence"/>
</dbReference>
<dbReference type="Gene3D" id="1.10.260.40">
    <property type="entry name" value="lambda repressor-like DNA-binding domains"/>
    <property type="match status" value="1"/>
</dbReference>
<protein>
    <recommendedName>
        <fullName evidence="3">HTH cro/C1-type domain-containing protein</fullName>
    </recommendedName>
</protein>
<evidence type="ECO:0008006" key="3">
    <source>
        <dbReference type="Google" id="ProtNLM"/>
    </source>
</evidence>
<sequence length="117" mass="13246">MSFSYELIEKYREFKGYKQDKQVCADMNVSTGNVTDIKKGRRHLTANQCIYLCNQMGIDFKPALIELAKEKSKTKEEKAAWEEVAKKISAACVAGLLLLTASITQVQGPLKRIRNYP</sequence>
<dbReference type="RefSeq" id="WP_105180526.1">
    <property type="nucleotide sequence ID" value="NZ_BMIT01000010.1"/>
</dbReference>
<keyword evidence="2" id="KW-1185">Reference proteome</keyword>
<gene>
    <name evidence="1" type="ORF">GCM10008027_26790</name>
</gene>
<dbReference type="InterPro" id="IPR021096">
    <property type="entry name" value="Vibrio_phage_VSK_Orf152"/>
</dbReference>
<name>A0ABQ1TQR6_9GAMM</name>
<proteinExistence type="predicted"/>
<reference evidence="2" key="1">
    <citation type="journal article" date="2019" name="Int. J. Syst. Evol. Microbiol.">
        <title>The Global Catalogue of Microorganisms (GCM) 10K type strain sequencing project: providing services to taxonomists for standard genome sequencing and annotation.</title>
        <authorList>
            <consortium name="The Broad Institute Genomics Platform"/>
            <consortium name="The Broad Institute Genome Sequencing Center for Infectious Disease"/>
            <person name="Wu L."/>
            <person name="Ma J."/>
        </authorList>
    </citation>
    <scope>NUCLEOTIDE SEQUENCE [LARGE SCALE GENOMIC DNA]</scope>
    <source>
        <strain evidence="2">CGMCC 1.15394</strain>
    </source>
</reference>
<evidence type="ECO:0000313" key="1">
    <source>
        <dbReference type="EMBL" id="GGF00578.1"/>
    </source>
</evidence>
<accession>A0ABQ1TQR6</accession>
<dbReference type="SUPFAM" id="SSF47413">
    <property type="entry name" value="lambda repressor-like DNA-binding domains"/>
    <property type="match status" value="1"/>
</dbReference>
<dbReference type="InterPro" id="IPR010982">
    <property type="entry name" value="Lambda_DNA-bd_dom_sf"/>
</dbReference>
<comment type="caution">
    <text evidence="1">The sequence shown here is derived from an EMBL/GenBank/DDBJ whole genome shotgun (WGS) entry which is preliminary data.</text>
</comment>
<dbReference type="EMBL" id="BMIT01000010">
    <property type="protein sequence ID" value="GGF00578.1"/>
    <property type="molecule type" value="Genomic_DNA"/>
</dbReference>